<dbReference type="InterPro" id="IPR027417">
    <property type="entry name" value="P-loop_NTPase"/>
</dbReference>
<dbReference type="CDD" id="cd00009">
    <property type="entry name" value="AAA"/>
    <property type="match status" value="1"/>
</dbReference>
<dbReference type="Pfam" id="PF07726">
    <property type="entry name" value="AAA_3"/>
    <property type="match status" value="1"/>
</dbReference>
<keyword evidence="3" id="KW-1185">Reference proteome</keyword>
<protein>
    <submittedName>
        <fullName evidence="2">ATPase associated with various cellular activities AAA_3</fullName>
    </submittedName>
</protein>
<dbReference type="SMART" id="SM00382">
    <property type="entry name" value="AAA"/>
    <property type="match status" value="1"/>
</dbReference>
<dbReference type="GeneID" id="5709324"/>
<name>A8M934_CALMQ</name>
<dbReference type="GO" id="GO:0016887">
    <property type="term" value="F:ATP hydrolysis activity"/>
    <property type="evidence" value="ECO:0007669"/>
    <property type="project" value="InterPro"/>
</dbReference>
<dbReference type="InterPro" id="IPR003593">
    <property type="entry name" value="AAA+_ATPase"/>
</dbReference>
<dbReference type="PIRSF" id="PIRSF002849">
    <property type="entry name" value="AAA_ATPase_chaperone_MoxR_prd"/>
    <property type="match status" value="1"/>
</dbReference>
<dbReference type="eggNOG" id="arCOG00434">
    <property type="taxonomic scope" value="Archaea"/>
</dbReference>
<gene>
    <name evidence="2" type="ordered locus">Cmaq_1428</name>
</gene>
<dbReference type="GO" id="GO:0005524">
    <property type="term" value="F:ATP binding"/>
    <property type="evidence" value="ECO:0007669"/>
    <property type="project" value="InterPro"/>
</dbReference>
<sequence>MSSVTEALNRIRGFISGVFMGNDYAINVLLATVMAGGHALLMGPVGSGKTTLAKALAKAIGGSFKRVQVTNETLPSDILGFVAYTRDGEARVVKGPIFANVVLLDEINRAPPRTLSALLEAMQEAQVTLDGNPLQLPKPHVILATMNVEEVELGITRQLPIAVLDRFMASLTIGYVDRDNERRILSSLNSIESMVNSRDNNPKVIDDFLDLMDQASRVYASDDVIDYIMNITDAIRSDGRLLLPLSTRASISVLKLSRAIALLNGRDYVTPDDVKVAVPPALSHRIILRPEFANTLRPIDVINDALNRVQPPVYMVTE</sequence>
<dbReference type="Pfam" id="PF17863">
    <property type="entry name" value="AAA_lid_2"/>
    <property type="match status" value="1"/>
</dbReference>
<dbReference type="PANTHER" id="PTHR42759:SF1">
    <property type="entry name" value="MAGNESIUM-CHELATASE SUBUNIT CHLD"/>
    <property type="match status" value="1"/>
</dbReference>
<dbReference type="HOGENOM" id="CLU_034716_2_1_2"/>
<evidence type="ECO:0000259" key="1">
    <source>
        <dbReference type="SMART" id="SM00382"/>
    </source>
</evidence>
<feature type="domain" description="AAA+ ATPase" evidence="1">
    <location>
        <begin position="35"/>
        <end position="179"/>
    </location>
</feature>
<dbReference type="OrthoDB" id="24581at2157"/>
<dbReference type="AlphaFoldDB" id="A8M934"/>
<evidence type="ECO:0000313" key="3">
    <source>
        <dbReference type="Proteomes" id="UP000001137"/>
    </source>
</evidence>
<dbReference type="InterPro" id="IPR050764">
    <property type="entry name" value="CbbQ/NirQ/NorQ/GpvN"/>
</dbReference>
<dbReference type="InterPro" id="IPR041628">
    <property type="entry name" value="ChlI/MoxR_AAA_lid"/>
</dbReference>
<reference evidence="2 3" key="1">
    <citation type="submission" date="2007-10" db="EMBL/GenBank/DDBJ databases">
        <title>Complete sequence of Caldivirga maquilingensis IC-167.</title>
        <authorList>
            <consortium name="US DOE Joint Genome Institute"/>
            <person name="Copeland A."/>
            <person name="Lucas S."/>
            <person name="Lapidus A."/>
            <person name="Barry K."/>
            <person name="Glavina del Rio T."/>
            <person name="Dalin E."/>
            <person name="Tice H."/>
            <person name="Pitluck S."/>
            <person name="Saunders E."/>
            <person name="Brettin T."/>
            <person name="Bruce D."/>
            <person name="Detter J.C."/>
            <person name="Han C."/>
            <person name="Schmutz J."/>
            <person name="Larimer F."/>
            <person name="Land M."/>
            <person name="Hauser L."/>
            <person name="Kyrpides N."/>
            <person name="Ivanova N."/>
            <person name="Biddle J.F."/>
            <person name="Zhang Z."/>
            <person name="Fitz-Gibbon S.T."/>
            <person name="Lowe T.M."/>
            <person name="Saltikov C."/>
            <person name="House C.H."/>
            <person name="Richardson P."/>
        </authorList>
    </citation>
    <scope>NUCLEOTIDE SEQUENCE [LARGE SCALE GENOMIC DNA]</scope>
    <source>
        <strain evidence="3">ATCC 700844 / DSM 13496 / JCM 10307 / IC-167</strain>
    </source>
</reference>
<dbReference type="RefSeq" id="WP_012186472.1">
    <property type="nucleotide sequence ID" value="NC_009954.1"/>
</dbReference>
<dbReference type="STRING" id="397948.Cmaq_1428"/>
<organism evidence="2 3">
    <name type="scientific">Caldivirga maquilingensis (strain ATCC 700844 / DSM 13496 / JCM 10307 / IC-167)</name>
    <dbReference type="NCBI Taxonomy" id="397948"/>
    <lineage>
        <taxon>Archaea</taxon>
        <taxon>Thermoproteota</taxon>
        <taxon>Thermoprotei</taxon>
        <taxon>Thermoproteales</taxon>
        <taxon>Thermoproteaceae</taxon>
        <taxon>Caldivirga</taxon>
    </lineage>
</organism>
<accession>A8M934</accession>
<dbReference type="KEGG" id="cma:Cmaq_1428"/>
<dbReference type="InterPro" id="IPR011703">
    <property type="entry name" value="ATPase_AAA-3"/>
</dbReference>
<dbReference type="PANTHER" id="PTHR42759">
    <property type="entry name" value="MOXR FAMILY PROTEIN"/>
    <property type="match status" value="1"/>
</dbReference>
<dbReference type="EMBL" id="CP000852">
    <property type="protein sequence ID" value="ABW02253.1"/>
    <property type="molecule type" value="Genomic_DNA"/>
</dbReference>
<proteinExistence type="predicted"/>
<dbReference type="Proteomes" id="UP000001137">
    <property type="component" value="Chromosome"/>
</dbReference>
<dbReference type="Gene3D" id="1.10.8.80">
    <property type="entry name" value="Magnesium chelatase subunit I, C-Terminal domain"/>
    <property type="match status" value="1"/>
</dbReference>
<dbReference type="SUPFAM" id="SSF52540">
    <property type="entry name" value="P-loop containing nucleoside triphosphate hydrolases"/>
    <property type="match status" value="1"/>
</dbReference>
<evidence type="ECO:0000313" key="2">
    <source>
        <dbReference type="EMBL" id="ABW02253.1"/>
    </source>
</evidence>
<dbReference type="Gene3D" id="3.40.50.300">
    <property type="entry name" value="P-loop containing nucleotide triphosphate hydrolases"/>
    <property type="match status" value="1"/>
</dbReference>